<dbReference type="Gene3D" id="3.10.50.40">
    <property type="match status" value="1"/>
</dbReference>
<organism evidence="17 18">
    <name type="scientific">Croceibacterium soli</name>
    <dbReference type="NCBI Taxonomy" id="1739690"/>
    <lineage>
        <taxon>Bacteria</taxon>
        <taxon>Pseudomonadati</taxon>
        <taxon>Pseudomonadota</taxon>
        <taxon>Alphaproteobacteria</taxon>
        <taxon>Sphingomonadales</taxon>
        <taxon>Erythrobacteraceae</taxon>
        <taxon>Croceibacterium</taxon>
    </lineage>
</organism>
<evidence type="ECO:0000256" key="7">
    <source>
        <dbReference type="ARBA" id="ARBA00023136"/>
    </source>
</evidence>
<sequence>MLQFFRNFFKSKLGVPVMLAFLVLIGLAFASADVANTGTFGGVSGGDRVAVVGDQRISTADLAAAMTAALDNEKQQNPTLTMQAFIAQGGMDRVLNELLQRTAISEYARKHGLRAGDRLIDSELVQIPAFRGADGKFDNEAFQAVLRQRGLSEALVRQDIAAGLFARQVLLPATFGTAVPESLAQRYARLLRERRQGSIAVLPSTAFAPEGAPTAEQLQAYYRENNSDYIRPERRVISYATFGEEVLGDTPAPTDAQIAARYEQNREQYAASESRTFTQLVVPTQAAAKAVADRVAAGTSLAAAASASGLATTTVGPVTKAAFAAQTSQAVADAAFAAGQGAVAAPARGGLGWYVLRVDQIDRKPARSLADVRGEIAESLAAELRRTAFLDIAARIEEQLEEGGSLAEVADELNLELQTTRPLTADGRVYGTDETAPPVLAPALRTAFDMEEEEPQLAEVEPGKTFLVFGVTDITPSAPAPLAQIREDVIADWRRSVGSERAKAAAQRVLQRVQKGQALAAALAAEKVQLPPIDPVNMGREELAQAQQVPPVLALLFSMAKGTVKRLEAPQDNGWFVVQLDQVTVPEMERQDPLVGATRQQLAGVFGEEYAEQLVKAAQREVGVERNQEAIDAVARQLTGQTE</sequence>
<dbReference type="Pfam" id="PF13145">
    <property type="entry name" value="Rotamase_2"/>
    <property type="match status" value="1"/>
</dbReference>
<evidence type="ECO:0000256" key="5">
    <source>
        <dbReference type="ARBA" id="ARBA00022692"/>
    </source>
</evidence>
<dbReference type="EMBL" id="WTYK01000007">
    <property type="protein sequence ID" value="MXP42346.1"/>
    <property type="molecule type" value="Genomic_DNA"/>
</dbReference>
<keyword evidence="7" id="KW-0472">Membrane</keyword>
<dbReference type="RefSeq" id="WP_160747210.1">
    <property type="nucleotide sequence ID" value="NZ_WTYK01000007.1"/>
</dbReference>
<feature type="signal peptide" evidence="15">
    <location>
        <begin position="1"/>
        <end position="30"/>
    </location>
</feature>
<dbReference type="PANTHER" id="PTHR47529">
    <property type="entry name" value="PEPTIDYL-PROLYL CIS-TRANS ISOMERASE D"/>
    <property type="match status" value="1"/>
</dbReference>
<dbReference type="OrthoDB" id="9768393at2"/>
<evidence type="ECO:0000256" key="6">
    <source>
        <dbReference type="ARBA" id="ARBA00022989"/>
    </source>
</evidence>
<keyword evidence="8" id="KW-0143">Chaperone</keyword>
<dbReference type="PANTHER" id="PTHR47529:SF1">
    <property type="entry name" value="PERIPLASMIC CHAPERONE PPID"/>
    <property type="match status" value="1"/>
</dbReference>
<evidence type="ECO:0000256" key="11">
    <source>
        <dbReference type="ARBA" id="ARBA00038408"/>
    </source>
</evidence>
<comment type="subcellular location">
    <subcellularLocation>
        <location evidence="1">Cell inner membrane</location>
        <topology evidence="1">Single-pass type II membrane protein</topology>
        <orientation evidence="1">Periplasmic side</orientation>
    </subcellularLocation>
</comment>
<feature type="chain" id="PRO_5026202547" description="Parvulin-like PPIase" evidence="15">
    <location>
        <begin position="31"/>
        <end position="643"/>
    </location>
</feature>
<dbReference type="GO" id="GO:0003755">
    <property type="term" value="F:peptidyl-prolyl cis-trans isomerase activity"/>
    <property type="evidence" value="ECO:0007669"/>
    <property type="project" value="UniProtKB-KW"/>
</dbReference>
<name>A0A6I4UUX8_9SPHN</name>
<evidence type="ECO:0000256" key="1">
    <source>
        <dbReference type="ARBA" id="ARBA00004382"/>
    </source>
</evidence>
<evidence type="ECO:0000256" key="10">
    <source>
        <dbReference type="ARBA" id="ARBA00031484"/>
    </source>
</evidence>
<dbReference type="Proteomes" id="UP000469159">
    <property type="component" value="Unassembled WGS sequence"/>
</dbReference>
<dbReference type="SUPFAM" id="SSF109998">
    <property type="entry name" value="Triger factor/SurA peptide-binding domain-like"/>
    <property type="match status" value="1"/>
</dbReference>
<dbReference type="AlphaFoldDB" id="A0A6I4UUX8"/>
<accession>A0A6I4UUX8</accession>
<evidence type="ECO:0000256" key="9">
    <source>
        <dbReference type="ARBA" id="ARBA00030642"/>
    </source>
</evidence>
<evidence type="ECO:0000313" key="17">
    <source>
        <dbReference type="EMBL" id="MXP42346.1"/>
    </source>
</evidence>
<evidence type="ECO:0000256" key="13">
    <source>
        <dbReference type="ARBA" id="ARBA00042775"/>
    </source>
</evidence>
<gene>
    <name evidence="17" type="ORF">GRI75_11920</name>
</gene>
<dbReference type="InterPro" id="IPR046357">
    <property type="entry name" value="PPIase_dom_sf"/>
</dbReference>
<keyword evidence="3" id="KW-1003">Cell membrane</keyword>
<protein>
    <recommendedName>
        <fullName evidence="2">Parvulin-like PPIase</fullName>
    </recommendedName>
    <alternativeName>
        <fullName evidence="9">Peptidyl-prolyl cis-trans isomerase plp</fullName>
    </alternativeName>
    <alternativeName>
        <fullName evidence="12">Periplasmic chaperone PpiD</fullName>
    </alternativeName>
    <alternativeName>
        <fullName evidence="13">Periplasmic folding chaperone</fullName>
    </alternativeName>
    <alternativeName>
        <fullName evidence="10">Rotamase plp</fullName>
    </alternativeName>
</protein>
<evidence type="ECO:0000256" key="12">
    <source>
        <dbReference type="ARBA" id="ARBA00040743"/>
    </source>
</evidence>
<dbReference type="Gene3D" id="1.10.4030.10">
    <property type="entry name" value="Porin chaperone SurA, peptide-binding domain"/>
    <property type="match status" value="1"/>
</dbReference>
<evidence type="ECO:0000259" key="16">
    <source>
        <dbReference type="PROSITE" id="PS50198"/>
    </source>
</evidence>
<keyword evidence="14 17" id="KW-0413">Isomerase</keyword>
<evidence type="ECO:0000256" key="2">
    <source>
        <dbReference type="ARBA" id="ARBA00018370"/>
    </source>
</evidence>
<dbReference type="PROSITE" id="PS50198">
    <property type="entry name" value="PPIC_PPIASE_2"/>
    <property type="match status" value="1"/>
</dbReference>
<keyword evidence="5" id="KW-0812">Transmembrane</keyword>
<keyword evidence="4" id="KW-0997">Cell inner membrane</keyword>
<evidence type="ECO:0000256" key="8">
    <source>
        <dbReference type="ARBA" id="ARBA00023186"/>
    </source>
</evidence>
<comment type="similarity">
    <text evidence="11">Belongs to the PpiD chaperone family.</text>
</comment>
<keyword evidence="18" id="KW-1185">Reference proteome</keyword>
<dbReference type="InterPro" id="IPR000297">
    <property type="entry name" value="PPIase_PpiC"/>
</dbReference>
<reference evidence="17 18" key="1">
    <citation type="submission" date="2019-12" db="EMBL/GenBank/DDBJ databases">
        <title>Genomic-based taxomic classification of the family Erythrobacteraceae.</title>
        <authorList>
            <person name="Xu L."/>
        </authorList>
    </citation>
    <scope>NUCLEOTIDE SEQUENCE [LARGE SCALE GENOMIC DNA]</scope>
    <source>
        <strain evidence="17 18">MCCC 1K02066</strain>
    </source>
</reference>
<keyword evidence="15" id="KW-0732">Signal</keyword>
<proteinExistence type="inferred from homology"/>
<dbReference type="InterPro" id="IPR052029">
    <property type="entry name" value="PpiD_chaperone"/>
</dbReference>
<feature type="domain" description="PpiC" evidence="16">
    <location>
        <begin position="257"/>
        <end position="360"/>
    </location>
</feature>
<evidence type="ECO:0000256" key="4">
    <source>
        <dbReference type="ARBA" id="ARBA00022519"/>
    </source>
</evidence>
<dbReference type="Pfam" id="PF13624">
    <property type="entry name" value="SurA_N_3"/>
    <property type="match status" value="1"/>
</dbReference>
<evidence type="ECO:0000256" key="14">
    <source>
        <dbReference type="PROSITE-ProRule" id="PRU00278"/>
    </source>
</evidence>
<dbReference type="SUPFAM" id="SSF54534">
    <property type="entry name" value="FKBP-like"/>
    <property type="match status" value="1"/>
</dbReference>
<evidence type="ECO:0000256" key="15">
    <source>
        <dbReference type="SAM" id="SignalP"/>
    </source>
</evidence>
<dbReference type="GO" id="GO:0005886">
    <property type="term" value="C:plasma membrane"/>
    <property type="evidence" value="ECO:0007669"/>
    <property type="project" value="UniProtKB-SubCell"/>
</dbReference>
<evidence type="ECO:0000313" key="18">
    <source>
        <dbReference type="Proteomes" id="UP000469159"/>
    </source>
</evidence>
<keyword evidence="14" id="KW-0697">Rotamase</keyword>
<dbReference type="InterPro" id="IPR027304">
    <property type="entry name" value="Trigger_fact/SurA_dom_sf"/>
</dbReference>
<keyword evidence="6" id="KW-1133">Transmembrane helix</keyword>
<comment type="caution">
    <text evidence="17">The sequence shown here is derived from an EMBL/GenBank/DDBJ whole genome shotgun (WGS) entry which is preliminary data.</text>
</comment>
<evidence type="ECO:0000256" key="3">
    <source>
        <dbReference type="ARBA" id="ARBA00022475"/>
    </source>
</evidence>